<dbReference type="RefSeq" id="WP_271636317.1">
    <property type="nucleotide sequence ID" value="NZ_CP094970.1"/>
</dbReference>
<evidence type="ECO:0000256" key="2">
    <source>
        <dbReference type="ARBA" id="ARBA00022448"/>
    </source>
</evidence>
<feature type="domain" description="Major facilitator superfamily (MFS) profile" evidence="8">
    <location>
        <begin position="15"/>
        <end position="455"/>
    </location>
</feature>
<reference evidence="9" key="1">
    <citation type="submission" date="2022-01" db="EMBL/GenBank/DDBJ databases">
        <title>Nocardioidaceae gen. sp. A5X3R13.</title>
        <authorList>
            <person name="Lopez Marin M.A."/>
            <person name="Uhlik O."/>
        </authorList>
    </citation>
    <scope>NUCLEOTIDE SEQUENCE</scope>
    <source>
        <strain evidence="9">A5X3R13</strain>
    </source>
</reference>
<feature type="transmembrane region" description="Helical" evidence="7">
    <location>
        <begin position="227"/>
        <end position="246"/>
    </location>
</feature>
<evidence type="ECO:0000256" key="6">
    <source>
        <dbReference type="ARBA" id="ARBA00023136"/>
    </source>
</evidence>
<dbReference type="PROSITE" id="PS50850">
    <property type="entry name" value="MFS"/>
    <property type="match status" value="1"/>
</dbReference>
<dbReference type="InterPro" id="IPR004638">
    <property type="entry name" value="EmrB-like"/>
</dbReference>
<dbReference type="Gene3D" id="1.20.1250.20">
    <property type="entry name" value="MFS general substrate transporter like domains"/>
    <property type="match status" value="1"/>
</dbReference>
<keyword evidence="10" id="KW-1185">Reference proteome</keyword>
<feature type="transmembrane region" description="Helical" evidence="7">
    <location>
        <begin position="12"/>
        <end position="38"/>
    </location>
</feature>
<dbReference type="Gene3D" id="1.20.1720.10">
    <property type="entry name" value="Multidrug resistance protein D"/>
    <property type="match status" value="1"/>
</dbReference>
<evidence type="ECO:0000256" key="3">
    <source>
        <dbReference type="ARBA" id="ARBA00022475"/>
    </source>
</evidence>
<protein>
    <submittedName>
        <fullName evidence="9">DHA2 family efflux MFS transporter permease subunit</fullName>
    </submittedName>
</protein>
<dbReference type="PRINTS" id="PR01036">
    <property type="entry name" value="TCRTETB"/>
</dbReference>
<evidence type="ECO:0000256" key="7">
    <source>
        <dbReference type="SAM" id="Phobius"/>
    </source>
</evidence>
<name>A0AA46YM53_9ACTN</name>
<dbReference type="KEGG" id="sgrg:L0C25_09815"/>
<dbReference type="GO" id="GO:0022857">
    <property type="term" value="F:transmembrane transporter activity"/>
    <property type="evidence" value="ECO:0007669"/>
    <property type="project" value="InterPro"/>
</dbReference>
<dbReference type="SUPFAM" id="SSF103473">
    <property type="entry name" value="MFS general substrate transporter"/>
    <property type="match status" value="1"/>
</dbReference>
<dbReference type="Proteomes" id="UP001164390">
    <property type="component" value="Chromosome"/>
</dbReference>
<dbReference type="AlphaFoldDB" id="A0AA46YM53"/>
<dbReference type="Pfam" id="PF07690">
    <property type="entry name" value="MFS_1"/>
    <property type="match status" value="1"/>
</dbReference>
<feature type="transmembrane region" description="Helical" evidence="7">
    <location>
        <begin position="358"/>
        <end position="377"/>
    </location>
</feature>
<dbReference type="InterPro" id="IPR011701">
    <property type="entry name" value="MFS"/>
</dbReference>
<evidence type="ECO:0000313" key="10">
    <source>
        <dbReference type="Proteomes" id="UP001164390"/>
    </source>
</evidence>
<evidence type="ECO:0000256" key="4">
    <source>
        <dbReference type="ARBA" id="ARBA00022692"/>
    </source>
</evidence>
<feature type="transmembrane region" description="Helical" evidence="7">
    <location>
        <begin position="398"/>
        <end position="421"/>
    </location>
</feature>
<keyword evidence="2" id="KW-0813">Transport</keyword>
<feature type="transmembrane region" description="Helical" evidence="7">
    <location>
        <begin position="139"/>
        <end position="157"/>
    </location>
</feature>
<gene>
    <name evidence="9" type="ORF">L0C25_09815</name>
</gene>
<feature type="transmembrane region" description="Helical" evidence="7">
    <location>
        <begin position="267"/>
        <end position="287"/>
    </location>
</feature>
<dbReference type="EMBL" id="CP094970">
    <property type="protein sequence ID" value="UYM07347.1"/>
    <property type="molecule type" value="Genomic_DNA"/>
</dbReference>
<accession>A0AA46YM53</accession>
<feature type="transmembrane region" description="Helical" evidence="7">
    <location>
        <begin position="333"/>
        <end position="352"/>
    </location>
</feature>
<dbReference type="NCBIfam" id="TIGR00711">
    <property type="entry name" value="efflux_EmrB"/>
    <property type="match status" value="1"/>
</dbReference>
<proteinExistence type="predicted"/>
<evidence type="ECO:0000259" key="8">
    <source>
        <dbReference type="PROSITE" id="PS50850"/>
    </source>
</evidence>
<keyword evidence="3" id="KW-1003">Cell membrane</keyword>
<dbReference type="PANTHER" id="PTHR42718:SF46">
    <property type="entry name" value="BLR6921 PROTEIN"/>
    <property type="match status" value="1"/>
</dbReference>
<feature type="transmembrane region" description="Helical" evidence="7">
    <location>
        <begin position="299"/>
        <end position="321"/>
    </location>
</feature>
<organism evidence="9 10">
    <name type="scientific">Solicola gregarius</name>
    <dbReference type="NCBI Taxonomy" id="2908642"/>
    <lineage>
        <taxon>Bacteria</taxon>
        <taxon>Bacillati</taxon>
        <taxon>Actinomycetota</taxon>
        <taxon>Actinomycetes</taxon>
        <taxon>Propionibacteriales</taxon>
        <taxon>Nocardioidaceae</taxon>
        <taxon>Solicola</taxon>
    </lineage>
</organism>
<dbReference type="GO" id="GO:0005886">
    <property type="term" value="C:plasma membrane"/>
    <property type="evidence" value="ECO:0007669"/>
    <property type="project" value="UniProtKB-SubCell"/>
</dbReference>
<feature type="transmembrane region" description="Helical" evidence="7">
    <location>
        <begin position="82"/>
        <end position="100"/>
    </location>
</feature>
<sequence>MSTSPDRADRSFAVLVTVLVLGAVLALVNTTIVGVALPQIGTEFDVGIDALSWVGTAYVLAIAFAIPLSGWASVRFGLRRTWLIALTVFVIGSALSAMAPGLDLLVAARVVQGVGGGMLEPVMLTAIAQAAGPARMGRAMGIVAGAIGLGPLVGPVLGGATVDILDWRWMFGAFVPLGLLAIALSARVLPASAPTPKRLDLAGLLLIGTGSVGVLYGLSQASRPDGIAASGWLTGILGVVVLLAYVRWAALRHDDAIVSLAPFRVPGFVPAATVMLMLGVTIYPLFYGLPQFFQGVLGYGPLGSGVLLVPHGAGALVGMTLGGRLSDRHSTRLLVIAGGLAATTGSVAYVAAGSDAPVWVYAASSVITGVGVGFVGGPTVSSLYRVLEPALVPTGSTVLFILNQLGGALGIAVITILIGVAGDGATAWGPSAGTLPMLLPALGSAVVVLIAARLPGAPSATPLPESQVRSTA</sequence>
<feature type="transmembrane region" description="Helical" evidence="7">
    <location>
        <begin position="50"/>
        <end position="70"/>
    </location>
</feature>
<dbReference type="InterPro" id="IPR020846">
    <property type="entry name" value="MFS_dom"/>
</dbReference>
<feature type="transmembrane region" description="Helical" evidence="7">
    <location>
        <begin position="201"/>
        <end position="221"/>
    </location>
</feature>
<keyword evidence="6 7" id="KW-0472">Membrane</keyword>
<evidence type="ECO:0000256" key="5">
    <source>
        <dbReference type="ARBA" id="ARBA00022989"/>
    </source>
</evidence>
<evidence type="ECO:0000313" key="9">
    <source>
        <dbReference type="EMBL" id="UYM07347.1"/>
    </source>
</evidence>
<dbReference type="PANTHER" id="PTHR42718">
    <property type="entry name" value="MAJOR FACILITATOR SUPERFAMILY MULTIDRUG TRANSPORTER MFSC"/>
    <property type="match status" value="1"/>
</dbReference>
<feature type="transmembrane region" description="Helical" evidence="7">
    <location>
        <begin position="433"/>
        <end position="452"/>
    </location>
</feature>
<keyword evidence="4 7" id="KW-0812">Transmembrane</keyword>
<evidence type="ECO:0000256" key="1">
    <source>
        <dbReference type="ARBA" id="ARBA00004651"/>
    </source>
</evidence>
<dbReference type="InterPro" id="IPR036259">
    <property type="entry name" value="MFS_trans_sf"/>
</dbReference>
<comment type="subcellular location">
    <subcellularLocation>
        <location evidence="1">Cell membrane</location>
        <topology evidence="1">Multi-pass membrane protein</topology>
    </subcellularLocation>
</comment>
<feature type="transmembrane region" description="Helical" evidence="7">
    <location>
        <begin position="169"/>
        <end position="189"/>
    </location>
</feature>
<keyword evidence="5 7" id="KW-1133">Transmembrane helix</keyword>